<dbReference type="GO" id="GO:0045944">
    <property type="term" value="P:positive regulation of transcription by RNA polymerase II"/>
    <property type="evidence" value="ECO:0007669"/>
    <property type="project" value="TreeGrafter"/>
</dbReference>
<feature type="region of interest" description="Disordered" evidence="11">
    <location>
        <begin position="514"/>
        <end position="549"/>
    </location>
</feature>
<evidence type="ECO:0000259" key="12">
    <source>
        <dbReference type="Pfam" id="PF06333"/>
    </source>
</evidence>
<protein>
    <recommendedName>
        <fullName evidence="3 10">Mediator of RNA polymerase II transcription subunit 13</fullName>
    </recommendedName>
    <alternativeName>
        <fullName evidence="9 10">Mediator complex subunit 13</fullName>
    </alternativeName>
</protein>
<organism evidence="13">
    <name type="scientific">Psilocybe cubensis</name>
    <name type="common">Psychedelic mushroom</name>
    <name type="synonym">Stropharia cubensis</name>
    <dbReference type="NCBI Taxonomy" id="181762"/>
    <lineage>
        <taxon>Eukaryota</taxon>
        <taxon>Fungi</taxon>
        <taxon>Dikarya</taxon>
        <taxon>Basidiomycota</taxon>
        <taxon>Agaricomycotina</taxon>
        <taxon>Agaricomycetes</taxon>
        <taxon>Agaricomycetidae</taxon>
        <taxon>Agaricales</taxon>
        <taxon>Agaricineae</taxon>
        <taxon>Strophariaceae</taxon>
        <taxon>Psilocybe</taxon>
    </lineage>
</organism>
<feature type="compositionally biased region" description="Basic and acidic residues" evidence="11">
    <location>
        <begin position="404"/>
        <end position="413"/>
    </location>
</feature>
<keyword evidence="7 10" id="KW-0804">Transcription</keyword>
<evidence type="ECO:0000256" key="6">
    <source>
        <dbReference type="ARBA" id="ARBA00023159"/>
    </source>
</evidence>
<feature type="compositionally biased region" description="Pro residues" evidence="11">
    <location>
        <begin position="242"/>
        <end position="261"/>
    </location>
</feature>
<evidence type="ECO:0000256" key="2">
    <source>
        <dbReference type="ARBA" id="ARBA00009354"/>
    </source>
</evidence>
<dbReference type="PANTHER" id="PTHR48249:SF3">
    <property type="entry name" value="MEDIATOR OF RNA POLYMERASE II TRANSCRIPTION SUBUNIT 13"/>
    <property type="match status" value="1"/>
</dbReference>
<evidence type="ECO:0000256" key="5">
    <source>
        <dbReference type="ARBA" id="ARBA00023015"/>
    </source>
</evidence>
<keyword evidence="5 10" id="KW-0805">Transcription regulation</keyword>
<proteinExistence type="inferred from homology"/>
<comment type="caution">
    <text evidence="13">The sequence shown here is derived from an EMBL/GenBank/DDBJ whole genome shotgun (WGS) entry which is preliminary data.</text>
</comment>
<dbReference type="GO" id="GO:0016592">
    <property type="term" value="C:mediator complex"/>
    <property type="evidence" value="ECO:0007669"/>
    <property type="project" value="InterPro"/>
</dbReference>
<feature type="region of interest" description="Disordered" evidence="11">
    <location>
        <begin position="281"/>
        <end position="413"/>
    </location>
</feature>
<evidence type="ECO:0000256" key="1">
    <source>
        <dbReference type="ARBA" id="ARBA00004123"/>
    </source>
</evidence>
<feature type="compositionally biased region" description="Basic and acidic residues" evidence="11">
    <location>
        <begin position="465"/>
        <end position="479"/>
    </location>
</feature>
<gene>
    <name evidence="13" type="ORF">JR316_006179</name>
</gene>
<dbReference type="InterPro" id="IPR009401">
    <property type="entry name" value="Med13_C"/>
</dbReference>
<evidence type="ECO:0000256" key="9">
    <source>
        <dbReference type="ARBA" id="ARBA00032008"/>
    </source>
</evidence>
<feature type="compositionally biased region" description="Basic and acidic residues" evidence="11">
    <location>
        <begin position="385"/>
        <end position="395"/>
    </location>
</feature>
<feature type="region of interest" description="Disordered" evidence="11">
    <location>
        <begin position="198"/>
        <end position="263"/>
    </location>
</feature>
<dbReference type="GO" id="GO:0003713">
    <property type="term" value="F:transcription coactivator activity"/>
    <property type="evidence" value="ECO:0007669"/>
    <property type="project" value="TreeGrafter"/>
</dbReference>
<keyword evidence="6 10" id="KW-0010">Activator</keyword>
<comment type="function">
    <text evidence="10">Component of the SRB8-11 complex. The SRB8-11 complex is a regulatory module of the Mediator complex which is itself involved in regulation of basal and activated RNA polymerase II-dependent transcription. The SRB8-11 complex may be involved in the transcriptional repression of a subset of genes regulated by Mediator. It may inhibit the association of the Mediator complex with RNA polymerase II to form the holoenzyme complex.</text>
</comment>
<evidence type="ECO:0000256" key="4">
    <source>
        <dbReference type="ARBA" id="ARBA00022491"/>
    </source>
</evidence>
<feature type="compositionally biased region" description="Low complexity" evidence="11">
    <location>
        <begin position="285"/>
        <end position="300"/>
    </location>
</feature>
<dbReference type="AlphaFoldDB" id="A0A8H8CLB7"/>
<accession>A0A8H8CLB7</accession>
<dbReference type="PANTHER" id="PTHR48249">
    <property type="entry name" value="MEDIATOR OF RNA POLYMERASE II TRANSCRIPTION SUBUNIT 13"/>
    <property type="match status" value="1"/>
</dbReference>
<feature type="compositionally biased region" description="Low complexity" evidence="11">
    <location>
        <begin position="1121"/>
        <end position="1142"/>
    </location>
</feature>
<comment type="subunit">
    <text evidence="10">Component of the SRB8-11 complex, which itself associates with the Mediator complex.</text>
</comment>
<feature type="compositionally biased region" description="Polar residues" evidence="11">
    <location>
        <begin position="526"/>
        <end position="537"/>
    </location>
</feature>
<comment type="similarity">
    <text evidence="2 10">Belongs to the Mediator complex subunit 13 family.</text>
</comment>
<reference evidence="13" key="1">
    <citation type="submission" date="2021-02" db="EMBL/GenBank/DDBJ databases">
        <title>Psilocybe cubensis genome.</title>
        <authorList>
            <person name="Mckernan K.J."/>
            <person name="Crawford S."/>
            <person name="Trippe A."/>
            <person name="Kane L.T."/>
            <person name="Mclaughlin S."/>
        </authorList>
    </citation>
    <scope>NUCLEOTIDE SEQUENCE [LARGE SCALE GENOMIC DNA]</scope>
    <source>
        <strain evidence="13">MGC-MH-2018</strain>
    </source>
</reference>
<feature type="region of interest" description="Disordered" evidence="11">
    <location>
        <begin position="1117"/>
        <end position="1142"/>
    </location>
</feature>
<evidence type="ECO:0000256" key="11">
    <source>
        <dbReference type="SAM" id="MobiDB-lite"/>
    </source>
</evidence>
<evidence type="ECO:0000256" key="7">
    <source>
        <dbReference type="ARBA" id="ARBA00023163"/>
    </source>
</evidence>
<dbReference type="EMBL" id="JAFIQS010000005">
    <property type="protein sequence ID" value="KAG5169623.1"/>
    <property type="molecule type" value="Genomic_DNA"/>
</dbReference>
<evidence type="ECO:0000256" key="3">
    <source>
        <dbReference type="ARBA" id="ARBA00019618"/>
    </source>
</evidence>
<name>A0A8H8CLB7_PSICU</name>
<comment type="subcellular location">
    <subcellularLocation>
        <location evidence="1 10">Nucleus</location>
    </subcellularLocation>
</comment>
<dbReference type="Pfam" id="PF06333">
    <property type="entry name" value="Med13_C"/>
    <property type="match status" value="1"/>
</dbReference>
<feature type="compositionally biased region" description="Basic and acidic residues" evidence="11">
    <location>
        <begin position="198"/>
        <end position="213"/>
    </location>
</feature>
<sequence>MLAAILDADLRDRLALPVFADGLLVRHSVFCQLHVYQGLVHPLLLPTPFAPLNPQTLTPGAPITLLPHATPAYFLAVYQGPTAALAAQFADEGVVLAEHRFVIVWIAVQNTHGDHKGLLATYPQELCLVSSIYRPSLSHLPELPPQLHQLSPVLSPPIARHPLPSVYAFRALTVHRSKPLRSVAAEVGGYVDAVARERERERERLKRERDSPKTPKQPPAPAPVQSFYPSPPQPLPVKASPVPSPSPPPPAPLDPDPPADPWPTFDDYLFDDLGYTFAHPTSTAPSTNIPNPIPSNPFEDAFTDDDFSFFDRPATPATSPPNQPAWTPAPIDTPISIDNSPPELVRDTTVLSSAAPSPDFHTPLTPNVYLEHSHSPGFDPIPFSDYHRRADDKHANGKFAPRPPDQEGWRRRYDEITDPRIRLVRKLQARQLKSEDHQQPLWQSDDMDVDSPSSSSSSDESDIFQDSRYRGIEVDDIPERSTTPPPAYLPPGAALLRTKFEHRALLALSVPLRGTSSPAPPASTSNTGLQPPQSLASVPTPVSPAAHAGQEAERLRALAAAAQQVAREAVENPVWARVWRAASGGHGVCHAATALASTRLGGIGEARVSPRDVKLVMKALENVREQLIQEGHDPAQLKVGLGMEELFGLDSTPIYPLEEPMLSIAKGDVVLDLKPPSLLFWEKLGLCPKGGPKNFDALVMFEDDDTRRVWVDTWVEGLKDVYKAKRYGAMNMAKAPMSIDGSPGLIAVRYDATLRKHFANLVASMSVFQSPNPLVVFLVLPFAIMSLASPVLRQILALCRKLLASNARQIILQLVPEVHVVHGMEPSAPYAYGTQMEWMAASVYNKILVPVDRERTARAGLIHPGMPHAHRPPEVRRLFMNPSFTLARPPRASITYVRAAHAPLDVVDRYTLLHVGYALSACGRWVVACCTDQRGEAWDSRVWLVAGDADTAEEPKGDGWTWADVIRRVWDFAMAFAKRANVEWRVVFARLGAMEQSEVDAWAVFLRESVVGSRELPPLHHYVVCVVPDAPWMFTPWDERNLPLVVPTTTTRVQATSASVPGVGGVARPVNASKVQEEPQHQQTVFTDVSSATYAVFPKRTLPIFVPPSLDDLGLTRSFVPEDPAGDVDPAPPSSSSSARAPVIPQATSILIRVPRATSIPTLSSSSASPMASLSFSSATMIHTHLLHSAHSASYTQHAQTTMSDAGRVPSDDKLLEEVTKGYFDLAVLARVRCGVEVAGGSTRDREGLPFHLAAVDLMRMVLEGCWEASLSSFAGEV</sequence>
<feature type="region of interest" description="Disordered" evidence="11">
    <location>
        <begin position="430"/>
        <end position="488"/>
    </location>
</feature>
<keyword evidence="8 10" id="KW-0539">Nucleus</keyword>
<dbReference type="OrthoDB" id="103819at2759"/>
<feature type="domain" description="Mediator complex subunit Med13 C-terminal" evidence="12">
    <location>
        <begin position="881"/>
        <end position="1256"/>
    </location>
</feature>
<evidence type="ECO:0000256" key="8">
    <source>
        <dbReference type="ARBA" id="ARBA00023242"/>
    </source>
</evidence>
<evidence type="ECO:0000256" key="10">
    <source>
        <dbReference type="RuleBase" id="RU364134"/>
    </source>
</evidence>
<evidence type="ECO:0000313" key="13">
    <source>
        <dbReference type="EMBL" id="KAG5169623.1"/>
    </source>
</evidence>
<keyword evidence="4 10" id="KW-0678">Repressor</keyword>
<dbReference type="InterPro" id="IPR051139">
    <property type="entry name" value="Mediator_complx_sub13"/>
</dbReference>